<organism evidence="1">
    <name type="scientific">Vitis vinifera</name>
    <name type="common">Grape</name>
    <dbReference type="NCBI Taxonomy" id="29760"/>
    <lineage>
        <taxon>Eukaryota</taxon>
        <taxon>Viridiplantae</taxon>
        <taxon>Streptophyta</taxon>
        <taxon>Embryophyta</taxon>
        <taxon>Tracheophyta</taxon>
        <taxon>Spermatophyta</taxon>
        <taxon>Magnoliopsida</taxon>
        <taxon>eudicotyledons</taxon>
        <taxon>Gunneridae</taxon>
        <taxon>Pentapetalae</taxon>
        <taxon>rosids</taxon>
        <taxon>Vitales</taxon>
        <taxon>Vitaceae</taxon>
        <taxon>Viteae</taxon>
        <taxon>Vitis</taxon>
    </lineage>
</organism>
<dbReference type="EMBL" id="AM435049">
    <property type="protein sequence ID" value="CAN78300.1"/>
    <property type="molecule type" value="Genomic_DNA"/>
</dbReference>
<protein>
    <submittedName>
        <fullName evidence="1">Uncharacterized protein</fullName>
    </submittedName>
</protein>
<dbReference type="AlphaFoldDB" id="A5ATN0"/>
<reference evidence="1" key="1">
    <citation type="journal article" date="2007" name="PLoS ONE">
        <title>The first genome sequence of an elite grapevine cultivar (Pinot noir Vitis vinifera L.): coping with a highly heterozygous genome.</title>
        <authorList>
            <person name="Velasco R."/>
            <person name="Zharkikh A."/>
            <person name="Troggio M."/>
            <person name="Cartwright D.A."/>
            <person name="Cestaro A."/>
            <person name="Pruss D."/>
            <person name="Pindo M."/>
            <person name="FitzGerald L.M."/>
            <person name="Vezzulli S."/>
            <person name="Reid J."/>
            <person name="Malacarne G."/>
            <person name="Iliev D."/>
            <person name="Coppola G."/>
            <person name="Wardell B."/>
            <person name="Micheletti D."/>
            <person name="Macalma T."/>
            <person name="Facci M."/>
            <person name="Mitchell J.T."/>
            <person name="Perazzolli M."/>
            <person name="Eldredge G."/>
            <person name="Gatto P."/>
            <person name="Oyzerski R."/>
            <person name="Moretto M."/>
            <person name="Gutin N."/>
            <person name="Stefanini M."/>
            <person name="Chen Y."/>
            <person name="Segala C."/>
            <person name="Davenport C."/>
            <person name="Dematte L."/>
            <person name="Mraz A."/>
            <person name="Battilana J."/>
            <person name="Stormo K."/>
            <person name="Costa F."/>
            <person name="Tao Q."/>
            <person name="Si-Ammour A."/>
            <person name="Harkins T."/>
            <person name="Lackey A."/>
            <person name="Perbost C."/>
            <person name="Taillon B."/>
            <person name="Stella A."/>
            <person name="Solovyev V."/>
            <person name="Fawcett J.A."/>
            <person name="Sterck L."/>
            <person name="Vandepoele K."/>
            <person name="Grando S.M."/>
            <person name="Toppo S."/>
            <person name="Moser C."/>
            <person name="Lanchbury J."/>
            <person name="Bogden R."/>
            <person name="Skolnick M."/>
            <person name="Sgaramella V."/>
            <person name="Bhatnagar S.K."/>
            <person name="Fontana P."/>
            <person name="Gutin A."/>
            <person name="Van de Peer Y."/>
            <person name="Salamini F."/>
            <person name="Viola R."/>
        </authorList>
    </citation>
    <scope>NUCLEOTIDE SEQUENCE</scope>
</reference>
<gene>
    <name evidence="1" type="ORF">VITISV_004665</name>
</gene>
<evidence type="ECO:0000313" key="1">
    <source>
        <dbReference type="EMBL" id="CAN78300.1"/>
    </source>
</evidence>
<accession>A5ATN0</accession>
<name>A5ATN0_VITVI</name>
<proteinExistence type="predicted"/>
<sequence length="198" mass="22930">MNTQLRLIVCSSLDPSSFAFDGKNPVKASRTIFAGSRATWKASRSSERRVSTVVGVVHNVAAEGFGVHGGAEESQAEGEMDWRCSVGVERRRCFVWVERWHSLVGRKRRCFVGVERRRCFVRVERQRCLWEECRFEERCRYGTQGFRIGGREMIGWRRSERQWRTSFRAAEIVFSSAIEERRKQTLVAEPNLGESCEE</sequence>